<dbReference type="CDD" id="cd00446">
    <property type="entry name" value="GrpE"/>
    <property type="match status" value="1"/>
</dbReference>
<dbReference type="GO" id="GO:0051087">
    <property type="term" value="F:protein-folding chaperone binding"/>
    <property type="evidence" value="ECO:0007669"/>
    <property type="project" value="InterPro"/>
</dbReference>
<dbReference type="GO" id="GO:0042803">
    <property type="term" value="F:protein homodimerization activity"/>
    <property type="evidence" value="ECO:0007669"/>
    <property type="project" value="InterPro"/>
</dbReference>
<evidence type="ECO:0000256" key="14">
    <source>
        <dbReference type="SAM" id="MobiDB-lite"/>
    </source>
</evidence>
<accession>A0A844G609</accession>
<evidence type="ECO:0000256" key="9">
    <source>
        <dbReference type="ARBA" id="ARBA00076414"/>
    </source>
</evidence>
<reference evidence="15 16" key="1">
    <citation type="submission" date="2019-08" db="EMBL/GenBank/DDBJ databases">
        <title>In-depth cultivation of the pig gut microbiome towards novel bacterial diversity and tailored functional studies.</title>
        <authorList>
            <person name="Wylensek D."/>
            <person name="Hitch T.C.A."/>
            <person name="Clavel T."/>
        </authorList>
    </citation>
    <scope>NUCLEOTIDE SEQUENCE [LARGE SCALE GENOMIC DNA]</scope>
    <source>
        <strain evidence="15 16">BBE-744-WT-12</strain>
    </source>
</reference>
<evidence type="ECO:0000256" key="11">
    <source>
        <dbReference type="RuleBase" id="RU000639"/>
    </source>
</evidence>
<dbReference type="GO" id="GO:0000774">
    <property type="term" value="F:adenyl-nucleotide exchange factor activity"/>
    <property type="evidence" value="ECO:0007669"/>
    <property type="project" value="InterPro"/>
</dbReference>
<dbReference type="HAMAP" id="MF_01151">
    <property type="entry name" value="GrpE"/>
    <property type="match status" value="1"/>
</dbReference>
<keyword evidence="16" id="KW-1185">Reference proteome</keyword>
<proteinExistence type="inferred from homology"/>
<dbReference type="Gene3D" id="2.30.22.10">
    <property type="entry name" value="Head domain of nucleotide exchange factor GrpE"/>
    <property type="match status" value="1"/>
</dbReference>
<dbReference type="PRINTS" id="PR00773">
    <property type="entry name" value="GRPEPROTEIN"/>
</dbReference>
<comment type="subunit">
    <text evidence="3 10">Homodimer.</text>
</comment>
<dbReference type="Pfam" id="PF01025">
    <property type="entry name" value="GrpE"/>
    <property type="match status" value="1"/>
</dbReference>
<comment type="function">
    <text evidence="7 10 11">Participates actively in the response to hyperosmotic and heat shock by preventing the aggregation of stress-denatured proteins, in association with DnaK and GrpE. It is the nucleotide exchange factor for DnaK and may function as a thermosensor. Unfolded proteins bind initially to DnaJ; upon interaction with the DnaJ-bound protein, DnaK hydrolyzes its bound ATP, resulting in the formation of a stable complex. GrpE releases ADP from DnaK; ATP binding to DnaK triggers the release of the substrate protein, thus completing the reaction cycle. Several rounds of ATP-dependent interactions between DnaJ, DnaK and GrpE are required for fully efficient folding.</text>
</comment>
<dbReference type="Gene3D" id="3.90.20.20">
    <property type="match status" value="1"/>
</dbReference>
<evidence type="ECO:0000313" key="15">
    <source>
        <dbReference type="EMBL" id="MST98001.1"/>
    </source>
</evidence>
<sequence length="205" mass="22782">MTGVFKDMTHKHHNDKKQDNDWEEAPADIPAEEAAAETGAPDAECPAEAGELEKLRGELAEAQEKLIYLQADYQNYRKRTSKDIADARIYGAANALEPFITVYDYLTMARQAADKSDKIEQIRQGLSMILDQYMKAFEESGVSRVETVGKPFDPSVHEAVAREASDEFPEGIIVKEWTGGYRFGERLLRPAKVVVSSGPADAKEA</sequence>
<feature type="coiled-coil region" evidence="13">
    <location>
        <begin position="45"/>
        <end position="79"/>
    </location>
</feature>
<evidence type="ECO:0000256" key="5">
    <source>
        <dbReference type="ARBA" id="ARBA00023016"/>
    </source>
</evidence>
<dbReference type="GO" id="GO:0005737">
    <property type="term" value="C:cytoplasm"/>
    <property type="evidence" value="ECO:0007669"/>
    <property type="project" value="UniProtKB-SubCell"/>
</dbReference>
<keyword evidence="13" id="KW-0175">Coiled coil</keyword>
<dbReference type="EMBL" id="VUNS01000014">
    <property type="protein sequence ID" value="MST98001.1"/>
    <property type="molecule type" value="Genomic_DNA"/>
</dbReference>
<dbReference type="InterPro" id="IPR013805">
    <property type="entry name" value="GrpE_CC"/>
</dbReference>
<dbReference type="GO" id="GO:0006457">
    <property type="term" value="P:protein folding"/>
    <property type="evidence" value="ECO:0007669"/>
    <property type="project" value="InterPro"/>
</dbReference>
<dbReference type="PANTHER" id="PTHR21237:SF40">
    <property type="entry name" value="CELL CYCLE AND APOPTOSIS REGULATOR PROTEIN 2"/>
    <property type="match status" value="1"/>
</dbReference>
<evidence type="ECO:0000256" key="10">
    <source>
        <dbReference type="HAMAP-Rule" id="MF_01151"/>
    </source>
</evidence>
<keyword evidence="6 10" id="KW-0143">Chaperone</keyword>
<gene>
    <name evidence="10" type="primary">grpE</name>
    <name evidence="15" type="ORF">FYJ85_13220</name>
</gene>
<keyword evidence="4 10" id="KW-0963">Cytoplasm</keyword>
<evidence type="ECO:0000256" key="6">
    <source>
        <dbReference type="ARBA" id="ARBA00023186"/>
    </source>
</evidence>
<dbReference type="FunFam" id="2.30.22.10:FF:000001">
    <property type="entry name" value="Protein GrpE"/>
    <property type="match status" value="1"/>
</dbReference>
<evidence type="ECO:0000256" key="1">
    <source>
        <dbReference type="ARBA" id="ARBA00004496"/>
    </source>
</evidence>
<dbReference type="GO" id="GO:0051082">
    <property type="term" value="F:unfolded protein binding"/>
    <property type="evidence" value="ECO:0007669"/>
    <property type="project" value="TreeGrafter"/>
</dbReference>
<protein>
    <recommendedName>
        <fullName evidence="8 10">Protein GrpE</fullName>
    </recommendedName>
    <alternativeName>
        <fullName evidence="9 10">HSP-70 cofactor</fullName>
    </alternativeName>
</protein>
<dbReference type="InterPro" id="IPR009012">
    <property type="entry name" value="GrpE_head"/>
</dbReference>
<evidence type="ECO:0000256" key="8">
    <source>
        <dbReference type="ARBA" id="ARBA00072274"/>
    </source>
</evidence>
<evidence type="ECO:0000256" key="4">
    <source>
        <dbReference type="ARBA" id="ARBA00022490"/>
    </source>
</evidence>
<comment type="caution">
    <text evidence="15">The sequence shown here is derived from an EMBL/GenBank/DDBJ whole genome shotgun (WGS) entry which is preliminary data.</text>
</comment>
<dbReference type="InterPro" id="IPR000740">
    <property type="entry name" value="GrpE"/>
</dbReference>
<dbReference type="Proteomes" id="UP000435649">
    <property type="component" value="Unassembled WGS sequence"/>
</dbReference>
<organism evidence="15 16">
    <name type="scientific">Victivallis lenta</name>
    <dbReference type="NCBI Taxonomy" id="2606640"/>
    <lineage>
        <taxon>Bacteria</taxon>
        <taxon>Pseudomonadati</taxon>
        <taxon>Lentisphaerota</taxon>
        <taxon>Lentisphaeria</taxon>
        <taxon>Victivallales</taxon>
        <taxon>Victivallaceae</taxon>
        <taxon>Victivallis</taxon>
    </lineage>
</organism>
<evidence type="ECO:0000256" key="13">
    <source>
        <dbReference type="SAM" id="Coils"/>
    </source>
</evidence>
<dbReference type="PANTHER" id="PTHR21237">
    <property type="entry name" value="GRPE PROTEIN"/>
    <property type="match status" value="1"/>
</dbReference>
<dbReference type="AlphaFoldDB" id="A0A844G609"/>
<evidence type="ECO:0000256" key="3">
    <source>
        <dbReference type="ARBA" id="ARBA00011738"/>
    </source>
</evidence>
<evidence type="ECO:0000256" key="7">
    <source>
        <dbReference type="ARBA" id="ARBA00053401"/>
    </source>
</evidence>
<evidence type="ECO:0000256" key="2">
    <source>
        <dbReference type="ARBA" id="ARBA00009054"/>
    </source>
</evidence>
<evidence type="ECO:0000256" key="12">
    <source>
        <dbReference type="RuleBase" id="RU004478"/>
    </source>
</evidence>
<feature type="compositionally biased region" description="Acidic residues" evidence="14">
    <location>
        <begin position="21"/>
        <end position="35"/>
    </location>
</feature>
<dbReference type="PROSITE" id="PS01071">
    <property type="entry name" value="GRPE"/>
    <property type="match status" value="1"/>
</dbReference>
<dbReference type="SUPFAM" id="SSF58014">
    <property type="entry name" value="Coiled-coil domain of nucleotide exchange factor GrpE"/>
    <property type="match status" value="1"/>
</dbReference>
<keyword evidence="5 10" id="KW-0346">Stress response</keyword>
<comment type="similarity">
    <text evidence="2 10 12">Belongs to the GrpE family.</text>
</comment>
<name>A0A844G609_9BACT</name>
<dbReference type="SUPFAM" id="SSF51064">
    <property type="entry name" value="Head domain of nucleotide exchange factor GrpE"/>
    <property type="match status" value="1"/>
</dbReference>
<comment type="subcellular location">
    <subcellularLocation>
        <location evidence="1 10">Cytoplasm</location>
    </subcellularLocation>
</comment>
<feature type="region of interest" description="Disordered" evidence="14">
    <location>
        <begin position="1"/>
        <end position="45"/>
    </location>
</feature>
<evidence type="ECO:0000313" key="16">
    <source>
        <dbReference type="Proteomes" id="UP000435649"/>
    </source>
</evidence>